<accession>A0ABW9VER5</accession>
<sequence>MKKSLKTFIHSIASAIKNAFAPAAQKPALGPTSTPNINAILLNLCEGDHDRALWVLRWLAYPLQHEGTKMATSLLVGGVAGSGKSLFFDQVIAPMYGPRAVKAHDIGSPFNSWMLGKLFAVADDFRTSSISPAKLKAMLTNSTTMIRSKGESDRLQKNRLNFVFLSGDVNPLKPEACDRRFMVLEPNAKLAPTVYAAAAGEIANGGIEAFYDFLRDELDMESFNEKASPVNKAINVKEAA</sequence>
<evidence type="ECO:0000313" key="3">
    <source>
        <dbReference type="Proteomes" id="UP000449678"/>
    </source>
</evidence>
<dbReference type="Gene3D" id="3.40.50.300">
    <property type="entry name" value="P-loop containing nucleotide triphosphate hydrolases"/>
    <property type="match status" value="1"/>
</dbReference>
<dbReference type="Proteomes" id="UP000449678">
    <property type="component" value="Unassembled WGS sequence"/>
</dbReference>
<evidence type="ECO:0000259" key="1">
    <source>
        <dbReference type="Pfam" id="PF19263"/>
    </source>
</evidence>
<protein>
    <recommendedName>
        <fullName evidence="1">NrS-1 polymerase-like helicase domain-containing protein</fullName>
    </recommendedName>
</protein>
<dbReference type="Pfam" id="PF19263">
    <property type="entry name" value="DUF5906"/>
    <property type="match status" value="1"/>
</dbReference>
<comment type="caution">
    <text evidence="2">The sequence shown here is derived from an EMBL/GenBank/DDBJ whole genome shotgun (WGS) entry which is preliminary data.</text>
</comment>
<keyword evidence="3" id="KW-1185">Reference proteome</keyword>
<gene>
    <name evidence="2" type="ORF">GTP38_23200</name>
</gene>
<dbReference type="InterPro" id="IPR027417">
    <property type="entry name" value="P-loop_NTPase"/>
</dbReference>
<dbReference type="EMBL" id="WWCO01000025">
    <property type="protein sequence ID" value="MYM37237.1"/>
    <property type="molecule type" value="Genomic_DNA"/>
</dbReference>
<organism evidence="2 3">
    <name type="scientific">Duganella lactea</name>
    <dbReference type="NCBI Taxonomy" id="2692173"/>
    <lineage>
        <taxon>Bacteria</taxon>
        <taxon>Pseudomonadati</taxon>
        <taxon>Pseudomonadota</taxon>
        <taxon>Betaproteobacteria</taxon>
        <taxon>Burkholderiales</taxon>
        <taxon>Oxalobacteraceae</taxon>
        <taxon>Telluria group</taxon>
        <taxon>Duganella</taxon>
    </lineage>
</organism>
<dbReference type="InterPro" id="IPR045455">
    <property type="entry name" value="NrS-1_pol-like_helicase"/>
</dbReference>
<evidence type="ECO:0000313" key="2">
    <source>
        <dbReference type="EMBL" id="MYM37237.1"/>
    </source>
</evidence>
<proteinExistence type="predicted"/>
<feature type="domain" description="NrS-1 polymerase-like helicase" evidence="1">
    <location>
        <begin position="76"/>
        <end position="175"/>
    </location>
</feature>
<reference evidence="2 3" key="1">
    <citation type="submission" date="2019-12" db="EMBL/GenBank/DDBJ databases">
        <title>Novel species isolated from a subtropical stream in China.</title>
        <authorList>
            <person name="Lu H."/>
        </authorList>
    </citation>
    <scope>NUCLEOTIDE SEQUENCE [LARGE SCALE GENOMIC DNA]</scope>
    <source>
        <strain evidence="2 3">FT94W</strain>
    </source>
</reference>
<dbReference type="RefSeq" id="WP_160992580.1">
    <property type="nucleotide sequence ID" value="NZ_WWCO01000025.1"/>
</dbReference>
<name>A0ABW9VER5_9BURK</name>